<dbReference type="InterPro" id="IPR036761">
    <property type="entry name" value="TTHA0802/YceI-like_sf"/>
</dbReference>
<gene>
    <name evidence="3" type="ORF">RM764_40240</name>
</gene>
<evidence type="ECO:0000313" key="4">
    <source>
        <dbReference type="Proteomes" id="UP001183809"/>
    </source>
</evidence>
<dbReference type="Pfam" id="PF04264">
    <property type="entry name" value="YceI"/>
    <property type="match status" value="1"/>
</dbReference>
<protein>
    <submittedName>
        <fullName evidence="3">YceI family protein</fullName>
    </submittedName>
</protein>
<dbReference type="SUPFAM" id="SSF101874">
    <property type="entry name" value="YceI-like"/>
    <property type="match status" value="1"/>
</dbReference>
<organism evidence="3 4">
    <name type="scientific">Streptomyces gibsoniae</name>
    <dbReference type="NCBI Taxonomy" id="3075529"/>
    <lineage>
        <taxon>Bacteria</taxon>
        <taxon>Bacillati</taxon>
        <taxon>Actinomycetota</taxon>
        <taxon>Actinomycetes</taxon>
        <taxon>Kitasatosporales</taxon>
        <taxon>Streptomycetaceae</taxon>
        <taxon>Streptomyces</taxon>
    </lineage>
</organism>
<dbReference type="SMART" id="SM00867">
    <property type="entry name" value="YceI"/>
    <property type="match status" value="1"/>
</dbReference>
<keyword evidence="4" id="KW-1185">Reference proteome</keyword>
<reference evidence="4" key="1">
    <citation type="submission" date="2023-07" db="EMBL/GenBank/DDBJ databases">
        <title>30 novel species of actinomycetes from the DSMZ collection.</title>
        <authorList>
            <person name="Nouioui I."/>
        </authorList>
    </citation>
    <scope>NUCLEOTIDE SEQUENCE [LARGE SCALE GENOMIC DNA]</scope>
    <source>
        <strain evidence="4">DSM 41699</strain>
    </source>
</reference>
<evidence type="ECO:0000259" key="2">
    <source>
        <dbReference type="SMART" id="SM00867"/>
    </source>
</evidence>
<evidence type="ECO:0000313" key="3">
    <source>
        <dbReference type="EMBL" id="MDT0469131.1"/>
    </source>
</evidence>
<dbReference type="Gene3D" id="2.40.128.110">
    <property type="entry name" value="Lipid/polyisoprenoid-binding, YceI-like"/>
    <property type="match status" value="1"/>
</dbReference>
<comment type="similarity">
    <text evidence="1">Belongs to the UPF0312 family.</text>
</comment>
<dbReference type="PANTHER" id="PTHR34406:SF1">
    <property type="entry name" value="PROTEIN YCEI"/>
    <property type="match status" value="1"/>
</dbReference>
<dbReference type="PANTHER" id="PTHR34406">
    <property type="entry name" value="PROTEIN YCEI"/>
    <property type="match status" value="1"/>
</dbReference>
<evidence type="ECO:0000256" key="1">
    <source>
        <dbReference type="ARBA" id="ARBA00008812"/>
    </source>
</evidence>
<dbReference type="Proteomes" id="UP001183809">
    <property type="component" value="Unassembled WGS sequence"/>
</dbReference>
<proteinExistence type="inferred from homology"/>
<name>A0ABU2U7C0_9ACTN</name>
<dbReference type="InterPro" id="IPR007372">
    <property type="entry name" value="Lipid/polyisoprenoid-bd_YceI"/>
</dbReference>
<accession>A0ABU2U7C0</accession>
<comment type="caution">
    <text evidence="3">The sequence shown here is derived from an EMBL/GenBank/DDBJ whole genome shotgun (WGS) entry which is preliminary data.</text>
</comment>
<dbReference type="EMBL" id="JAVREY010000095">
    <property type="protein sequence ID" value="MDT0469131.1"/>
    <property type="molecule type" value="Genomic_DNA"/>
</dbReference>
<feature type="domain" description="Lipid/polyisoprenoid-binding YceI-like" evidence="2">
    <location>
        <begin position="1"/>
        <end position="148"/>
    </location>
</feature>
<sequence length="151" mass="16372">MYLIDPAHSTIGLSVRHTMTAEVRGAFTAFEGLLKLDGSRPTRSEAYFSVQTGSLETGVPERDAQVTGPDFLDSATLPLMSFRSTEVLRADGRFRMAGHLRIKDVEAPADLDLEFGGTSLDAYGQHRVRWAGTAVSTTVKLVLDVCAVLRG</sequence>